<gene>
    <name evidence="2" type="ORF">GCM10009550_22710</name>
</gene>
<sequence>MSRRRLDDENPDRLYTVTGGRGDAGDTGLDLVSLVIAEFDPAPGMQSEHMRILDLSRAPIAIVELSAELRLPVSVVKILVSDLLDTGRLSLRRPSPPAGKAQLPDMETLKQVLIGLESL</sequence>
<name>A0ABN1QU71_9ACTN</name>
<dbReference type="Pfam" id="PF05331">
    <property type="entry name" value="DUF742"/>
    <property type="match status" value="1"/>
</dbReference>
<feature type="compositionally biased region" description="Basic and acidic residues" evidence="1">
    <location>
        <begin position="1"/>
        <end position="12"/>
    </location>
</feature>
<proteinExistence type="predicted"/>
<organism evidence="2 3">
    <name type="scientific">Actinocorallia libanotica</name>
    <dbReference type="NCBI Taxonomy" id="46162"/>
    <lineage>
        <taxon>Bacteria</taxon>
        <taxon>Bacillati</taxon>
        <taxon>Actinomycetota</taxon>
        <taxon>Actinomycetes</taxon>
        <taxon>Streptosporangiales</taxon>
        <taxon>Thermomonosporaceae</taxon>
        <taxon>Actinocorallia</taxon>
    </lineage>
</organism>
<accession>A0ABN1QU71</accession>
<dbReference type="PANTHER" id="PTHR36221">
    <property type="entry name" value="DUF742 DOMAIN-CONTAINING PROTEIN"/>
    <property type="match status" value="1"/>
</dbReference>
<dbReference type="EMBL" id="BAAAHH010000007">
    <property type="protein sequence ID" value="GAA0947340.1"/>
    <property type="molecule type" value="Genomic_DNA"/>
</dbReference>
<comment type="caution">
    <text evidence="2">The sequence shown here is derived from an EMBL/GenBank/DDBJ whole genome shotgun (WGS) entry which is preliminary data.</text>
</comment>
<evidence type="ECO:0000313" key="3">
    <source>
        <dbReference type="Proteomes" id="UP001500665"/>
    </source>
</evidence>
<protein>
    <submittedName>
        <fullName evidence="2">DUF742 domain-containing protein</fullName>
    </submittedName>
</protein>
<dbReference type="InterPro" id="IPR007995">
    <property type="entry name" value="DUF742"/>
</dbReference>
<reference evidence="2 3" key="1">
    <citation type="journal article" date="2019" name="Int. J. Syst. Evol. Microbiol.">
        <title>The Global Catalogue of Microorganisms (GCM) 10K type strain sequencing project: providing services to taxonomists for standard genome sequencing and annotation.</title>
        <authorList>
            <consortium name="The Broad Institute Genomics Platform"/>
            <consortium name="The Broad Institute Genome Sequencing Center for Infectious Disease"/>
            <person name="Wu L."/>
            <person name="Ma J."/>
        </authorList>
    </citation>
    <scope>NUCLEOTIDE SEQUENCE [LARGE SCALE GENOMIC DNA]</scope>
    <source>
        <strain evidence="2 3">JCM 10696</strain>
    </source>
</reference>
<dbReference type="PANTHER" id="PTHR36221:SF1">
    <property type="entry name" value="DUF742 DOMAIN-CONTAINING PROTEIN"/>
    <property type="match status" value="1"/>
</dbReference>
<dbReference type="Proteomes" id="UP001500665">
    <property type="component" value="Unassembled WGS sequence"/>
</dbReference>
<keyword evidence="3" id="KW-1185">Reference proteome</keyword>
<feature type="region of interest" description="Disordered" evidence="1">
    <location>
        <begin position="1"/>
        <end position="21"/>
    </location>
</feature>
<evidence type="ECO:0000256" key="1">
    <source>
        <dbReference type="SAM" id="MobiDB-lite"/>
    </source>
</evidence>
<evidence type="ECO:0000313" key="2">
    <source>
        <dbReference type="EMBL" id="GAA0947340.1"/>
    </source>
</evidence>
<dbReference type="RefSeq" id="WP_344239654.1">
    <property type="nucleotide sequence ID" value="NZ_BAAAHH010000007.1"/>
</dbReference>